<evidence type="ECO:0000313" key="3">
    <source>
        <dbReference type="Proteomes" id="UP000219465"/>
    </source>
</evidence>
<accession>A0A286IC08</accession>
<sequence length="105" mass="11384">MDEIFETPDMSAAEIEGRLIAQRRVLQWLLLNVASHDVDTGALLDDLNENWPPADAQEDPGAVPANGFAIFSAATAEMRLLLEPLKRNRPSPAGDEGTADKPDTT</sequence>
<protein>
    <submittedName>
        <fullName evidence="2">Uncharacterized protein</fullName>
    </submittedName>
</protein>
<proteinExistence type="predicted"/>
<feature type="region of interest" description="Disordered" evidence="1">
    <location>
        <begin position="83"/>
        <end position="105"/>
    </location>
</feature>
<dbReference type="RefSeq" id="WP_097107533.1">
    <property type="nucleotide sequence ID" value="NZ_OCPC01000002.1"/>
</dbReference>
<gene>
    <name evidence="2" type="ORF">SAMN05877838_2079</name>
</gene>
<evidence type="ECO:0000313" key="2">
    <source>
        <dbReference type="EMBL" id="SOE17186.1"/>
    </source>
</evidence>
<dbReference type="Proteomes" id="UP000219465">
    <property type="component" value="Unassembled WGS sequence"/>
</dbReference>
<evidence type="ECO:0000256" key="1">
    <source>
        <dbReference type="SAM" id="MobiDB-lite"/>
    </source>
</evidence>
<dbReference type="AlphaFoldDB" id="A0A286IC08"/>
<keyword evidence="3" id="KW-1185">Reference proteome</keyword>
<organism evidence="2 3">
    <name type="scientific">Hoeflea halophila</name>
    <dbReference type="NCBI Taxonomy" id="714899"/>
    <lineage>
        <taxon>Bacteria</taxon>
        <taxon>Pseudomonadati</taxon>
        <taxon>Pseudomonadota</taxon>
        <taxon>Alphaproteobacteria</taxon>
        <taxon>Hyphomicrobiales</taxon>
        <taxon>Rhizobiaceae</taxon>
        <taxon>Hoeflea</taxon>
    </lineage>
</organism>
<dbReference type="EMBL" id="OCPC01000002">
    <property type="protein sequence ID" value="SOE17186.1"/>
    <property type="molecule type" value="Genomic_DNA"/>
</dbReference>
<dbReference type="OrthoDB" id="8082805at2"/>
<name>A0A286IC08_9HYPH</name>
<reference evidence="3" key="1">
    <citation type="submission" date="2017-08" db="EMBL/GenBank/DDBJ databases">
        <authorList>
            <person name="Varghese N."/>
            <person name="Submissions S."/>
        </authorList>
    </citation>
    <scope>NUCLEOTIDE SEQUENCE [LARGE SCALE GENOMIC DNA]</scope>
    <source>
        <strain evidence="3">KCTC 23107</strain>
    </source>
</reference>